<keyword evidence="3" id="KW-0813">Transport</keyword>
<keyword evidence="7 9" id="KW-0472">Membrane</keyword>
<evidence type="ECO:0000256" key="1">
    <source>
        <dbReference type="ARBA" id="ARBA00004651"/>
    </source>
</evidence>
<evidence type="ECO:0000256" key="5">
    <source>
        <dbReference type="ARBA" id="ARBA00022692"/>
    </source>
</evidence>
<name>A0A9D2JFW0_9FIRM</name>
<dbReference type="PANTHER" id="PTHR21716">
    <property type="entry name" value="TRANSMEMBRANE PROTEIN"/>
    <property type="match status" value="1"/>
</dbReference>
<evidence type="ECO:0000313" key="10">
    <source>
        <dbReference type="EMBL" id="HIZ49010.1"/>
    </source>
</evidence>
<sequence length="401" mass="43709">MKEHHFWSKKPDTMLDWLCLLFASIAFYLFLNNLGFFMGGLYGLLRILSPFAGGMVLAFVLNPLVKFFQHALFNGRASLRWVCILLAYVVAVLLVVLLGSLVMPQILASVVMLFNNFPGYVQSLQDTLVVLEKDYGLNLQQAVRMLDLSESMMKEVYAMVSGVVPQILSTVGNFASNFVAVFTAVASSVYMLSSKDKLLHQLRTLTYAFLPRSVAQNTLRICHFANENFTGFFVGKVIDSAIIGVLTFALMSLLRLDFALLVSVFVGITNIIPVFGPFIGAIPSIFILLLVDPVQALIFAVLILFIQQLDGNFIGPKILGQSIGISSLWVLFSIVVGGDLFGLVGMVIGVPLFATLFGLLQEIVHFLLDRKGIDGEGNPVPGAAPETAAPAEPAQETTSVS</sequence>
<evidence type="ECO:0000256" key="2">
    <source>
        <dbReference type="ARBA" id="ARBA00009773"/>
    </source>
</evidence>
<evidence type="ECO:0000256" key="3">
    <source>
        <dbReference type="ARBA" id="ARBA00022448"/>
    </source>
</evidence>
<keyword evidence="4" id="KW-1003">Cell membrane</keyword>
<feature type="region of interest" description="Disordered" evidence="8">
    <location>
        <begin position="377"/>
        <end position="401"/>
    </location>
</feature>
<feature type="transmembrane region" description="Helical" evidence="9">
    <location>
        <begin position="341"/>
        <end position="360"/>
    </location>
</feature>
<feature type="transmembrane region" description="Helical" evidence="9">
    <location>
        <begin position="258"/>
        <end position="279"/>
    </location>
</feature>
<dbReference type="AlphaFoldDB" id="A0A9D2JFW0"/>
<reference evidence="10" key="2">
    <citation type="submission" date="2021-04" db="EMBL/GenBank/DDBJ databases">
        <authorList>
            <person name="Gilroy R."/>
        </authorList>
    </citation>
    <scope>NUCLEOTIDE SEQUENCE</scope>
    <source>
        <strain evidence="10">3436</strain>
    </source>
</reference>
<evidence type="ECO:0000256" key="7">
    <source>
        <dbReference type="ARBA" id="ARBA00023136"/>
    </source>
</evidence>
<feature type="transmembrane region" description="Helical" evidence="9">
    <location>
        <begin position="43"/>
        <end position="61"/>
    </location>
</feature>
<accession>A0A9D2JFW0</accession>
<organism evidence="10 11">
    <name type="scientific">Candidatus Gemmiger excrementavium</name>
    <dbReference type="NCBI Taxonomy" id="2838608"/>
    <lineage>
        <taxon>Bacteria</taxon>
        <taxon>Bacillati</taxon>
        <taxon>Bacillota</taxon>
        <taxon>Clostridia</taxon>
        <taxon>Eubacteriales</taxon>
        <taxon>Gemmiger</taxon>
    </lineage>
</organism>
<dbReference type="InterPro" id="IPR002549">
    <property type="entry name" value="AI-2E-like"/>
</dbReference>
<dbReference type="GO" id="GO:0055085">
    <property type="term" value="P:transmembrane transport"/>
    <property type="evidence" value="ECO:0007669"/>
    <property type="project" value="TreeGrafter"/>
</dbReference>
<evidence type="ECO:0000256" key="4">
    <source>
        <dbReference type="ARBA" id="ARBA00022475"/>
    </source>
</evidence>
<keyword evidence="6 9" id="KW-1133">Transmembrane helix</keyword>
<feature type="transmembrane region" description="Helical" evidence="9">
    <location>
        <begin position="12"/>
        <end position="31"/>
    </location>
</feature>
<dbReference type="Proteomes" id="UP000824031">
    <property type="component" value="Unassembled WGS sequence"/>
</dbReference>
<evidence type="ECO:0000256" key="9">
    <source>
        <dbReference type="SAM" id="Phobius"/>
    </source>
</evidence>
<evidence type="ECO:0000256" key="8">
    <source>
        <dbReference type="SAM" id="MobiDB-lite"/>
    </source>
</evidence>
<evidence type="ECO:0000256" key="6">
    <source>
        <dbReference type="ARBA" id="ARBA00022989"/>
    </source>
</evidence>
<comment type="caution">
    <text evidence="10">The sequence shown here is derived from an EMBL/GenBank/DDBJ whole genome shotgun (WGS) entry which is preliminary data.</text>
</comment>
<feature type="transmembrane region" description="Helical" evidence="9">
    <location>
        <begin position="81"/>
        <end position="114"/>
    </location>
</feature>
<proteinExistence type="inferred from homology"/>
<keyword evidence="5 9" id="KW-0812">Transmembrane</keyword>
<comment type="subcellular location">
    <subcellularLocation>
        <location evidence="1">Cell membrane</location>
        <topology evidence="1">Multi-pass membrane protein</topology>
    </subcellularLocation>
</comment>
<feature type="transmembrane region" description="Helical" evidence="9">
    <location>
        <begin position="285"/>
        <end position="306"/>
    </location>
</feature>
<dbReference type="Pfam" id="PF01594">
    <property type="entry name" value="AI-2E_transport"/>
    <property type="match status" value="1"/>
</dbReference>
<protein>
    <submittedName>
        <fullName evidence="10">AI-2E family transporter</fullName>
    </submittedName>
</protein>
<dbReference type="GO" id="GO:0005886">
    <property type="term" value="C:plasma membrane"/>
    <property type="evidence" value="ECO:0007669"/>
    <property type="project" value="UniProtKB-SubCell"/>
</dbReference>
<comment type="similarity">
    <text evidence="2">Belongs to the autoinducer-2 exporter (AI-2E) (TC 2.A.86) family.</text>
</comment>
<feature type="compositionally biased region" description="Low complexity" evidence="8">
    <location>
        <begin position="383"/>
        <end position="401"/>
    </location>
</feature>
<reference evidence="10" key="1">
    <citation type="journal article" date="2021" name="PeerJ">
        <title>Extensive microbial diversity within the chicken gut microbiome revealed by metagenomics and culture.</title>
        <authorList>
            <person name="Gilroy R."/>
            <person name="Ravi A."/>
            <person name="Getino M."/>
            <person name="Pursley I."/>
            <person name="Horton D.L."/>
            <person name="Alikhan N.F."/>
            <person name="Baker D."/>
            <person name="Gharbi K."/>
            <person name="Hall N."/>
            <person name="Watson M."/>
            <person name="Adriaenssens E.M."/>
            <person name="Foster-Nyarko E."/>
            <person name="Jarju S."/>
            <person name="Secka A."/>
            <person name="Antonio M."/>
            <person name="Oren A."/>
            <person name="Chaudhuri R.R."/>
            <person name="La Ragione R."/>
            <person name="Hildebrand F."/>
            <person name="Pallen M.J."/>
        </authorList>
    </citation>
    <scope>NUCLEOTIDE SEQUENCE</scope>
    <source>
        <strain evidence="10">3436</strain>
    </source>
</reference>
<evidence type="ECO:0000313" key="11">
    <source>
        <dbReference type="Proteomes" id="UP000824031"/>
    </source>
</evidence>
<feature type="transmembrane region" description="Helical" evidence="9">
    <location>
        <begin position="174"/>
        <end position="193"/>
    </location>
</feature>
<dbReference type="PANTHER" id="PTHR21716:SF53">
    <property type="entry name" value="PERMEASE PERM-RELATED"/>
    <property type="match status" value="1"/>
</dbReference>
<gene>
    <name evidence="10" type="ORF">H9810_09845</name>
</gene>
<dbReference type="EMBL" id="DXBO01000140">
    <property type="protein sequence ID" value="HIZ49010.1"/>
    <property type="molecule type" value="Genomic_DNA"/>
</dbReference>